<evidence type="ECO:0000313" key="2">
    <source>
        <dbReference type="Proteomes" id="UP000789524"/>
    </source>
</evidence>
<evidence type="ECO:0000313" key="1">
    <source>
        <dbReference type="EMBL" id="CAG9567413.1"/>
    </source>
</evidence>
<name>A0A8J2QT69_9NEOP</name>
<comment type="caution">
    <text evidence="1">The sequence shown here is derived from an EMBL/GenBank/DDBJ whole genome shotgun (WGS) entry which is preliminary data.</text>
</comment>
<gene>
    <name evidence="1" type="ORF">DCHRY22_LOCUS7681</name>
</gene>
<protein>
    <submittedName>
        <fullName evidence="1">(African queen) hypothetical protein</fullName>
    </submittedName>
</protein>
<proteinExistence type="predicted"/>
<dbReference type="Proteomes" id="UP000789524">
    <property type="component" value="Unassembled WGS sequence"/>
</dbReference>
<dbReference type="AlphaFoldDB" id="A0A8J2QT69"/>
<accession>A0A8J2QT69</accession>
<reference evidence="1" key="1">
    <citation type="submission" date="2021-09" db="EMBL/GenBank/DDBJ databases">
        <authorList>
            <person name="Martin H S."/>
        </authorList>
    </citation>
    <scope>NUCLEOTIDE SEQUENCE</scope>
</reference>
<sequence length="83" mass="9108">MLWVQCAVWDRGLKGPVGSTGSTGTTRFRNEPVHARYRQGAPDGQIGIFIGVLSRLSAHSVPAVKTHLKGKSQWRFRAGRGLH</sequence>
<keyword evidence="2" id="KW-1185">Reference proteome</keyword>
<organism evidence="1 2">
    <name type="scientific">Danaus chrysippus</name>
    <name type="common">African queen</name>
    <dbReference type="NCBI Taxonomy" id="151541"/>
    <lineage>
        <taxon>Eukaryota</taxon>
        <taxon>Metazoa</taxon>
        <taxon>Ecdysozoa</taxon>
        <taxon>Arthropoda</taxon>
        <taxon>Hexapoda</taxon>
        <taxon>Insecta</taxon>
        <taxon>Pterygota</taxon>
        <taxon>Neoptera</taxon>
        <taxon>Endopterygota</taxon>
        <taxon>Lepidoptera</taxon>
        <taxon>Glossata</taxon>
        <taxon>Ditrysia</taxon>
        <taxon>Papilionoidea</taxon>
        <taxon>Nymphalidae</taxon>
        <taxon>Danainae</taxon>
        <taxon>Danaini</taxon>
        <taxon>Danaina</taxon>
        <taxon>Danaus</taxon>
        <taxon>Anosia</taxon>
    </lineage>
</organism>
<dbReference type="EMBL" id="CAKASE010000058">
    <property type="protein sequence ID" value="CAG9567413.1"/>
    <property type="molecule type" value="Genomic_DNA"/>
</dbReference>